<evidence type="ECO:0000256" key="2">
    <source>
        <dbReference type="ARBA" id="ARBA00010139"/>
    </source>
</evidence>
<dbReference type="EMBL" id="JBAHYK010000115">
    <property type="protein sequence ID" value="KAL0578187.1"/>
    <property type="molecule type" value="Genomic_DNA"/>
</dbReference>
<keyword evidence="3" id="KW-0285">Flavoprotein</keyword>
<reference evidence="8 9" key="1">
    <citation type="submission" date="2024-02" db="EMBL/GenBank/DDBJ databases">
        <title>A draft genome for the cacao thread blight pathogen Marasmius crinis-equi.</title>
        <authorList>
            <person name="Cohen S.P."/>
            <person name="Baruah I.K."/>
            <person name="Amoako-Attah I."/>
            <person name="Bukari Y."/>
            <person name="Meinhardt L.W."/>
            <person name="Bailey B.A."/>
        </authorList>
    </citation>
    <scope>NUCLEOTIDE SEQUENCE [LARGE SCALE GENOMIC DNA]</scope>
    <source>
        <strain evidence="8 9">GH-76</strain>
    </source>
</reference>
<comment type="cofactor">
    <cofactor evidence="1">
        <name>FAD</name>
        <dbReference type="ChEBI" id="CHEBI:57692"/>
    </cofactor>
</comment>
<organism evidence="8 9">
    <name type="scientific">Marasmius crinis-equi</name>
    <dbReference type="NCBI Taxonomy" id="585013"/>
    <lineage>
        <taxon>Eukaryota</taxon>
        <taxon>Fungi</taxon>
        <taxon>Dikarya</taxon>
        <taxon>Basidiomycota</taxon>
        <taxon>Agaricomycotina</taxon>
        <taxon>Agaricomycetes</taxon>
        <taxon>Agaricomycetidae</taxon>
        <taxon>Agaricales</taxon>
        <taxon>Marasmiineae</taxon>
        <taxon>Marasmiaceae</taxon>
        <taxon>Marasmius</taxon>
    </lineage>
</organism>
<dbReference type="SUPFAM" id="SSF51905">
    <property type="entry name" value="FAD/NAD(P)-binding domain"/>
    <property type="match status" value="2"/>
</dbReference>
<proteinExistence type="inferred from homology"/>
<dbReference type="PANTHER" id="PTHR43098">
    <property type="entry name" value="L-ORNITHINE N(5)-MONOOXYGENASE-RELATED"/>
    <property type="match status" value="1"/>
</dbReference>
<dbReference type="InterPro" id="IPR050775">
    <property type="entry name" value="FAD-binding_Monooxygenases"/>
</dbReference>
<evidence type="ECO:0000256" key="6">
    <source>
        <dbReference type="ARBA" id="ARBA00023002"/>
    </source>
</evidence>
<dbReference type="Gene3D" id="3.50.50.60">
    <property type="entry name" value="FAD/NAD(P)-binding domain"/>
    <property type="match status" value="2"/>
</dbReference>
<gene>
    <name evidence="8" type="ORF">V5O48_003818</name>
</gene>
<dbReference type="PANTHER" id="PTHR43098:SF3">
    <property type="entry name" value="L-ORNITHINE N(5)-MONOOXYGENASE-RELATED"/>
    <property type="match status" value="1"/>
</dbReference>
<evidence type="ECO:0000256" key="1">
    <source>
        <dbReference type="ARBA" id="ARBA00001974"/>
    </source>
</evidence>
<sequence>MSSSQTEAQNGTSPSPTDFGELDALIVGAGFAGVYMLHHLRKLGLNVKVFEAGGSFGGIWYWNCYPGARVDSNVPCYELSIEELWKDWTWTERFPGWSELRQYFQHVDSKLDLKKDIRFNTRVISAHYDASTDRWNVKTEDGSTARPRFLPLCVGFAAKEYIPPFKGLETFKGIAHHTAKWPQEGVPLEGKRVAVIGTGATGVQVIQEIGPIVKHLTVLQRTPNFALAMVQRKLDKAGQEKLKPLYPTIHRRRLQTIGGYDFNTFPASFFSVSPEERRLYFEDLWARGGFYYIVSNYQDILINEDANTGVYEFWREKVRERLHDPVVQEILAPTNPPHPFGTKRPCLEQTYYEVYNQPNVDLIDLGKNPIAEFTEKGILTGDGVEHEVDVIVVATGFDSVTGGITQIDIRGADGTTIKDKWANGVYTHCGMTTANFPNMFFLYGPQAPTAFSNGPTCIEIQGDWITACIKHMTESGLTRIEATREAEEEWRNMVMHNSSMALFHKAKSWYNGSNIPGKPVEQLNFVGGIPLYDQLCRDKAEKGYEGFVLSSIGKTNGTETSNGV</sequence>
<keyword evidence="6" id="KW-0560">Oxidoreductase</keyword>
<keyword evidence="7" id="KW-0503">Monooxygenase</keyword>
<keyword evidence="9" id="KW-1185">Reference proteome</keyword>
<dbReference type="Pfam" id="PF00743">
    <property type="entry name" value="FMO-like"/>
    <property type="match status" value="1"/>
</dbReference>
<protein>
    <recommendedName>
        <fullName evidence="10">Cyclohexanone monooxygenase</fullName>
    </recommendedName>
</protein>
<evidence type="ECO:0000313" key="8">
    <source>
        <dbReference type="EMBL" id="KAL0578187.1"/>
    </source>
</evidence>
<evidence type="ECO:0000256" key="4">
    <source>
        <dbReference type="ARBA" id="ARBA00022827"/>
    </source>
</evidence>
<keyword evidence="4" id="KW-0274">FAD</keyword>
<evidence type="ECO:0000256" key="7">
    <source>
        <dbReference type="ARBA" id="ARBA00023033"/>
    </source>
</evidence>
<dbReference type="InterPro" id="IPR020946">
    <property type="entry name" value="Flavin_mOase-like"/>
</dbReference>
<evidence type="ECO:0000256" key="5">
    <source>
        <dbReference type="ARBA" id="ARBA00022857"/>
    </source>
</evidence>
<dbReference type="InterPro" id="IPR036188">
    <property type="entry name" value="FAD/NAD-bd_sf"/>
</dbReference>
<evidence type="ECO:0008006" key="10">
    <source>
        <dbReference type="Google" id="ProtNLM"/>
    </source>
</evidence>
<evidence type="ECO:0000313" key="9">
    <source>
        <dbReference type="Proteomes" id="UP001465976"/>
    </source>
</evidence>
<dbReference type="Proteomes" id="UP001465976">
    <property type="component" value="Unassembled WGS sequence"/>
</dbReference>
<accession>A0ABR3FRV5</accession>
<evidence type="ECO:0000256" key="3">
    <source>
        <dbReference type="ARBA" id="ARBA00022630"/>
    </source>
</evidence>
<comment type="similarity">
    <text evidence="2">Belongs to the FAD-binding monooxygenase family.</text>
</comment>
<name>A0ABR3FRV5_9AGAR</name>
<comment type="caution">
    <text evidence="8">The sequence shown here is derived from an EMBL/GenBank/DDBJ whole genome shotgun (WGS) entry which is preliminary data.</text>
</comment>
<keyword evidence="5" id="KW-0521">NADP</keyword>